<feature type="domain" description="ATPase AAA-type core" evidence="2">
    <location>
        <begin position="257"/>
        <end position="381"/>
    </location>
</feature>
<dbReference type="RefSeq" id="WP_101249360.1">
    <property type="nucleotide sequence ID" value="NZ_PIUM01000003.1"/>
</dbReference>
<dbReference type="InterPro" id="IPR041685">
    <property type="entry name" value="AAA_GajA/Old/RecF-like"/>
</dbReference>
<dbReference type="InterPro" id="IPR027417">
    <property type="entry name" value="P-loop_NTPase"/>
</dbReference>
<evidence type="ECO:0000259" key="1">
    <source>
        <dbReference type="Pfam" id="PF13175"/>
    </source>
</evidence>
<dbReference type="Pfam" id="PF13175">
    <property type="entry name" value="AAA_15"/>
    <property type="match status" value="1"/>
</dbReference>
<dbReference type="Gene3D" id="3.40.50.300">
    <property type="entry name" value="P-loop containing nucleotide triphosphate hydrolases"/>
    <property type="match status" value="1"/>
</dbReference>
<dbReference type="InterPro" id="IPR014555">
    <property type="entry name" value="RecF-like"/>
</dbReference>
<organism evidence="3 4">
    <name type="scientific">Telmatospirillum siberiense</name>
    <dbReference type="NCBI Taxonomy" id="382514"/>
    <lineage>
        <taxon>Bacteria</taxon>
        <taxon>Pseudomonadati</taxon>
        <taxon>Pseudomonadota</taxon>
        <taxon>Alphaproteobacteria</taxon>
        <taxon>Rhodospirillales</taxon>
        <taxon>Rhodospirillaceae</taxon>
        <taxon>Telmatospirillum</taxon>
    </lineage>
</organism>
<sequence>MLTRIEIDGFKTFENFGLDLRPLSAVVGPNASGKSNLFDALRFLSLLAQHDIRTAMQDLRGEPEELFRKTPSGISDCMSFAIEVLLSRKGVDAFGTTYEIPARRLRYELKLGLILGADDMPRGVFVREEFCAPISKKDDRATFFRKSEVTYNARVNPFIRINDDRDAIVVRQDGRQKHGRPMQLSLKEASRTALSTIATAEFPHLYALREMLASMRFLEINPRAARSANDRFEDRALKPDASNLSAVLARLKDETATETRPNGVLSDISSDLASLIPSVSGLDVKNDPNQRQYSFSIEFVGNQVFSSRVISDGTLRLLSLLTVLNDPARRGTLCFEEPENGVHEGRIPMLVDFLRSAAHASTEPSTASFQILINTHSPKVMAVLRDDEIIVADSVITIDPTTRARTTRTRMRTGIDPTGDLLNPETRLSRFEAERLLQHPTDAA</sequence>
<evidence type="ECO:0000313" key="3">
    <source>
        <dbReference type="EMBL" id="PKU25816.1"/>
    </source>
</evidence>
<dbReference type="PANTHER" id="PTHR32182">
    <property type="entry name" value="DNA REPLICATION AND REPAIR PROTEIN RECF"/>
    <property type="match status" value="1"/>
</dbReference>
<dbReference type="GO" id="GO:0006302">
    <property type="term" value="P:double-strand break repair"/>
    <property type="evidence" value="ECO:0007669"/>
    <property type="project" value="TreeGrafter"/>
</dbReference>
<dbReference type="OrthoDB" id="7596665at2"/>
<dbReference type="GO" id="GO:0005524">
    <property type="term" value="F:ATP binding"/>
    <property type="evidence" value="ECO:0007669"/>
    <property type="project" value="InterPro"/>
</dbReference>
<dbReference type="PANTHER" id="PTHR32182:SF22">
    <property type="entry name" value="ATP-DEPENDENT ENDONUCLEASE, OLD FAMILY-RELATED"/>
    <property type="match status" value="1"/>
</dbReference>
<protein>
    <recommendedName>
        <fullName evidence="5">ATPase AAA-type core domain-containing protein</fullName>
    </recommendedName>
</protein>
<dbReference type="Pfam" id="PF13304">
    <property type="entry name" value="AAA_21"/>
    <property type="match status" value="1"/>
</dbReference>
<proteinExistence type="predicted"/>
<reference evidence="4" key="1">
    <citation type="submission" date="2017-12" db="EMBL/GenBank/DDBJ databases">
        <title>Draft genome sequence of Telmatospirillum siberiense 26-4b1T, an acidotolerant peatland alphaproteobacterium potentially involved in sulfur cycling.</title>
        <authorList>
            <person name="Hausmann B."/>
            <person name="Pjevac P."/>
            <person name="Schreck K."/>
            <person name="Herbold C.W."/>
            <person name="Daims H."/>
            <person name="Wagner M."/>
            <person name="Pester M."/>
            <person name="Loy A."/>
        </authorList>
    </citation>
    <scope>NUCLEOTIDE SEQUENCE [LARGE SCALE GENOMIC DNA]</scope>
    <source>
        <strain evidence="4">26-4b1</strain>
    </source>
</reference>
<accession>A0A2N3PZI3</accession>
<gene>
    <name evidence="3" type="ORF">CWS72_04450</name>
</gene>
<name>A0A2N3PZI3_9PROT</name>
<dbReference type="AlphaFoldDB" id="A0A2N3PZI3"/>
<dbReference type="EMBL" id="PIUM01000003">
    <property type="protein sequence ID" value="PKU25816.1"/>
    <property type="molecule type" value="Genomic_DNA"/>
</dbReference>
<dbReference type="SUPFAM" id="SSF52540">
    <property type="entry name" value="P-loop containing nucleoside triphosphate hydrolases"/>
    <property type="match status" value="1"/>
</dbReference>
<dbReference type="PIRSF" id="PIRSF029347">
    <property type="entry name" value="RecF"/>
    <property type="match status" value="1"/>
</dbReference>
<comment type="caution">
    <text evidence="3">The sequence shown here is derived from an EMBL/GenBank/DDBJ whole genome shotgun (WGS) entry which is preliminary data.</text>
</comment>
<keyword evidence="4" id="KW-1185">Reference proteome</keyword>
<dbReference type="GO" id="GO:0016887">
    <property type="term" value="F:ATP hydrolysis activity"/>
    <property type="evidence" value="ECO:0007669"/>
    <property type="project" value="InterPro"/>
</dbReference>
<feature type="domain" description="Endonuclease GajA/Old nuclease/RecF-like AAA" evidence="1">
    <location>
        <begin position="1"/>
        <end position="46"/>
    </location>
</feature>
<dbReference type="Proteomes" id="UP000233293">
    <property type="component" value="Unassembled WGS sequence"/>
</dbReference>
<evidence type="ECO:0008006" key="5">
    <source>
        <dbReference type="Google" id="ProtNLM"/>
    </source>
</evidence>
<evidence type="ECO:0000259" key="2">
    <source>
        <dbReference type="Pfam" id="PF13304"/>
    </source>
</evidence>
<evidence type="ECO:0000313" key="4">
    <source>
        <dbReference type="Proteomes" id="UP000233293"/>
    </source>
</evidence>
<dbReference type="InterPro" id="IPR003959">
    <property type="entry name" value="ATPase_AAA_core"/>
</dbReference>
<dbReference type="GO" id="GO:0000731">
    <property type="term" value="P:DNA synthesis involved in DNA repair"/>
    <property type="evidence" value="ECO:0007669"/>
    <property type="project" value="TreeGrafter"/>
</dbReference>